<organism evidence="2 3">
    <name type="scientific">Coniophora puteana (strain RWD-64-598)</name>
    <name type="common">Brown rot fungus</name>
    <dbReference type="NCBI Taxonomy" id="741705"/>
    <lineage>
        <taxon>Eukaryota</taxon>
        <taxon>Fungi</taxon>
        <taxon>Dikarya</taxon>
        <taxon>Basidiomycota</taxon>
        <taxon>Agaricomycotina</taxon>
        <taxon>Agaricomycetes</taxon>
        <taxon>Agaricomycetidae</taxon>
        <taxon>Boletales</taxon>
        <taxon>Coniophorineae</taxon>
        <taxon>Coniophoraceae</taxon>
        <taxon>Coniophora</taxon>
    </lineage>
</organism>
<dbReference type="InterPro" id="IPR001245">
    <property type="entry name" value="Ser-Thr/Tyr_kinase_cat_dom"/>
</dbReference>
<dbReference type="InterPro" id="IPR051681">
    <property type="entry name" value="Ser/Thr_Kinases-Pseudokinases"/>
</dbReference>
<dbReference type="AlphaFoldDB" id="A0A5M3MNZ1"/>
<protein>
    <submittedName>
        <fullName evidence="2">Kinase-like protein</fullName>
    </submittedName>
</protein>
<accession>A0A5M3MNZ1</accession>
<dbReference type="SUPFAM" id="SSF56112">
    <property type="entry name" value="Protein kinase-like (PK-like)"/>
    <property type="match status" value="1"/>
</dbReference>
<dbReference type="Pfam" id="PF07714">
    <property type="entry name" value="PK_Tyr_Ser-Thr"/>
    <property type="match status" value="1"/>
</dbReference>
<keyword evidence="3" id="KW-1185">Reference proteome</keyword>
<dbReference type="GO" id="GO:0004674">
    <property type="term" value="F:protein serine/threonine kinase activity"/>
    <property type="evidence" value="ECO:0007669"/>
    <property type="project" value="TreeGrafter"/>
</dbReference>
<dbReference type="OMA" id="DRINTRY"/>
<comment type="caution">
    <text evidence="2">The sequence shown here is derived from an EMBL/GenBank/DDBJ whole genome shotgun (WGS) entry which is preliminary data.</text>
</comment>
<feature type="domain" description="Protein kinase" evidence="1">
    <location>
        <begin position="1"/>
        <end position="218"/>
    </location>
</feature>
<keyword evidence="2" id="KW-0418">Kinase</keyword>
<dbReference type="PROSITE" id="PS00108">
    <property type="entry name" value="PROTEIN_KINASE_ST"/>
    <property type="match status" value="1"/>
</dbReference>
<dbReference type="InterPro" id="IPR011009">
    <property type="entry name" value="Kinase-like_dom_sf"/>
</dbReference>
<dbReference type="GeneID" id="19207873"/>
<reference evidence="3" key="1">
    <citation type="journal article" date="2012" name="Science">
        <title>The Paleozoic origin of enzymatic lignin decomposition reconstructed from 31 fungal genomes.</title>
        <authorList>
            <person name="Floudas D."/>
            <person name="Binder M."/>
            <person name="Riley R."/>
            <person name="Barry K."/>
            <person name="Blanchette R.A."/>
            <person name="Henrissat B."/>
            <person name="Martinez A.T."/>
            <person name="Otillar R."/>
            <person name="Spatafora J.W."/>
            <person name="Yadav J.S."/>
            <person name="Aerts A."/>
            <person name="Benoit I."/>
            <person name="Boyd A."/>
            <person name="Carlson A."/>
            <person name="Copeland A."/>
            <person name="Coutinho P.M."/>
            <person name="de Vries R.P."/>
            <person name="Ferreira P."/>
            <person name="Findley K."/>
            <person name="Foster B."/>
            <person name="Gaskell J."/>
            <person name="Glotzer D."/>
            <person name="Gorecki P."/>
            <person name="Heitman J."/>
            <person name="Hesse C."/>
            <person name="Hori C."/>
            <person name="Igarashi K."/>
            <person name="Jurgens J.A."/>
            <person name="Kallen N."/>
            <person name="Kersten P."/>
            <person name="Kohler A."/>
            <person name="Kuees U."/>
            <person name="Kumar T.K.A."/>
            <person name="Kuo A."/>
            <person name="LaButti K."/>
            <person name="Larrondo L.F."/>
            <person name="Lindquist E."/>
            <person name="Ling A."/>
            <person name="Lombard V."/>
            <person name="Lucas S."/>
            <person name="Lundell T."/>
            <person name="Martin R."/>
            <person name="McLaughlin D.J."/>
            <person name="Morgenstern I."/>
            <person name="Morin E."/>
            <person name="Murat C."/>
            <person name="Nagy L.G."/>
            <person name="Nolan M."/>
            <person name="Ohm R.A."/>
            <person name="Patyshakuliyeva A."/>
            <person name="Rokas A."/>
            <person name="Ruiz-Duenas F.J."/>
            <person name="Sabat G."/>
            <person name="Salamov A."/>
            <person name="Samejima M."/>
            <person name="Schmutz J."/>
            <person name="Slot J.C."/>
            <person name="St John F."/>
            <person name="Stenlid J."/>
            <person name="Sun H."/>
            <person name="Sun S."/>
            <person name="Syed K."/>
            <person name="Tsang A."/>
            <person name="Wiebenga A."/>
            <person name="Young D."/>
            <person name="Pisabarro A."/>
            <person name="Eastwood D.C."/>
            <person name="Martin F."/>
            <person name="Cullen D."/>
            <person name="Grigoriev I.V."/>
            <person name="Hibbett D.S."/>
        </authorList>
    </citation>
    <scope>NUCLEOTIDE SEQUENCE [LARGE SCALE GENOMIC DNA]</scope>
    <source>
        <strain evidence="3">RWD-64-598 SS2</strain>
    </source>
</reference>
<evidence type="ECO:0000313" key="2">
    <source>
        <dbReference type="EMBL" id="EIW80813.1"/>
    </source>
</evidence>
<dbReference type="RefSeq" id="XP_007769041.1">
    <property type="nucleotide sequence ID" value="XM_007770851.1"/>
</dbReference>
<dbReference type="PROSITE" id="PS50011">
    <property type="entry name" value="PROTEIN_KINASE_DOM"/>
    <property type="match status" value="1"/>
</dbReference>
<keyword evidence="2" id="KW-0808">Transferase</keyword>
<dbReference type="InterPro" id="IPR008271">
    <property type="entry name" value="Ser/Thr_kinase_AS"/>
</dbReference>
<dbReference type="PANTHER" id="PTHR44329:SF214">
    <property type="entry name" value="PROTEIN KINASE DOMAIN-CONTAINING PROTEIN"/>
    <property type="match status" value="1"/>
</dbReference>
<proteinExistence type="predicted"/>
<dbReference type="EMBL" id="JH711579">
    <property type="protein sequence ID" value="EIW80813.1"/>
    <property type="molecule type" value="Genomic_DNA"/>
</dbReference>
<dbReference type="GO" id="GO:0005524">
    <property type="term" value="F:ATP binding"/>
    <property type="evidence" value="ECO:0007669"/>
    <property type="project" value="InterPro"/>
</dbReference>
<gene>
    <name evidence="2" type="ORF">CONPUDRAFT_57470</name>
</gene>
<dbReference type="PIRSF" id="PIRSF000654">
    <property type="entry name" value="Integrin-linked_kinase"/>
    <property type="match status" value="1"/>
</dbReference>
<dbReference type="KEGG" id="cput:CONPUDRAFT_57470"/>
<dbReference type="Proteomes" id="UP000053558">
    <property type="component" value="Unassembled WGS sequence"/>
</dbReference>
<dbReference type="OrthoDB" id="4062651at2759"/>
<dbReference type="Gene3D" id="1.10.510.10">
    <property type="entry name" value="Transferase(Phosphotransferase) domain 1"/>
    <property type="match status" value="1"/>
</dbReference>
<dbReference type="InterPro" id="IPR000719">
    <property type="entry name" value="Prot_kinase_dom"/>
</dbReference>
<evidence type="ECO:0000313" key="3">
    <source>
        <dbReference type="Proteomes" id="UP000053558"/>
    </source>
</evidence>
<dbReference type="PANTHER" id="PTHR44329">
    <property type="entry name" value="SERINE/THREONINE-PROTEIN KINASE TNNI3K-RELATED"/>
    <property type="match status" value="1"/>
</dbReference>
<sequence>MTFSSEVTVWSHLRHPNILPLIGVVQQERTLCFVSPYLSHGNIRMYLGNNPGANRSFLAVDVAQALDFLHSLEPPIVHTDIKGDNILVSDAERACLIDFGFSTAKDTLQVHVTSTMESARSTPWTAPEILNGDTTGHHSYTLKSDMYAFGGVCYELFCGKIPFFGCADGTIIFRIMTGQNPDRINTRYVDDGVWSFIEECWNKEPTERPTAHQAVEFFNFQASDAGEIDIRPAMEWDYSA</sequence>
<dbReference type="SMART" id="SM00220">
    <property type="entry name" value="S_TKc"/>
    <property type="match status" value="1"/>
</dbReference>
<evidence type="ECO:0000259" key="1">
    <source>
        <dbReference type="PROSITE" id="PS50011"/>
    </source>
</evidence>
<name>A0A5M3MNZ1_CONPW</name>